<organism evidence="7 8">
    <name type="scientific">Cherax quadricarinatus</name>
    <name type="common">Australian red claw crayfish</name>
    <dbReference type="NCBI Taxonomy" id="27406"/>
    <lineage>
        <taxon>Eukaryota</taxon>
        <taxon>Metazoa</taxon>
        <taxon>Ecdysozoa</taxon>
        <taxon>Arthropoda</taxon>
        <taxon>Crustacea</taxon>
        <taxon>Multicrustacea</taxon>
        <taxon>Malacostraca</taxon>
        <taxon>Eumalacostraca</taxon>
        <taxon>Eucarida</taxon>
        <taxon>Decapoda</taxon>
        <taxon>Pleocyemata</taxon>
        <taxon>Astacidea</taxon>
        <taxon>Parastacoidea</taxon>
        <taxon>Parastacidae</taxon>
        <taxon>Cherax</taxon>
    </lineage>
</organism>
<dbReference type="GO" id="GO:0003940">
    <property type="term" value="F:L-iduronidase activity"/>
    <property type="evidence" value="ECO:0007669"/>
    <property type="project" value="TreeGrafter"/>
</dbReference>
<reference evidence="7 8" key="1">
    <citation type="journal article" date="2024" name="BMC Genomics">
        <title>Genome assembly of redclaw crayfish (Cherax quadricarinatus) provides insights into its immune adaptation and hypoxia tolerance.</title>
        <authorList>
            <person name="Liu Z."/>
            <person name="Zheng J."/>
            <person name="Li H."/>
            <person name="Fang K."/>
            <person name="Wang S."/>
            <person name="He J."/>
            <person name="Zhou D."/>
            <person name="Weng S."/>
            <person name="Chi M."/>
            <person name="Gu Z."/>
            <person name="He J."/>
            <person name="Li F."/>
            <person name="Wang M."/>
        </authorList>
    </citation>
    <scope>NUCLEOTIDE SEQUENCE [LARGE SCALE GENOMIC DNA]</scope>
    <source>
        <strain evidence="7">ZL_2023a</strain>
    </source>
</reference>
<keyword evidence="2" id="KW-0378">Hydrolase</keyword>
<feature type="compositionally biased region" description="Basic and acidic residues" evidence="4">
    <location>
        <begin position="35"/>
        <end position="66"/>
    </location>
</feature>
<evidence type="ECO:0000256" key="2">
    <source>
        <dbReference type="ARBA" id="ARBA00022801"/>
    </source>
</evidence>
<proteinExistence type="inferred from homology"/>
<feature type="chain" id="PRO_5043541938" description="Glycosyl hydrolases family 39 N-terminal catalytic domain-containing protein" evidence="5">
    <location>
        <begin position="20"/>
        <end position="313"/>
    </location>
</feature>
<evidence type="ECO:0000256" key="1">
    <source>
        <dbReference type="ARBA" id="ARBA00008875"/>
    </source>
</evidence>
<dbReference type="InterPro" id="IPR017853">
    <property type="entry name" value="GH"/>
</dbReference>
<feature type="region of interest" description="Disordered" evidence="4">
    <location>
        <begin position="35"/>
        <end position="68"/>
    </location>
</feature>
<name>A0AAW0XEP1_CHEQU</name>
<dbReference type="PANTHER" id="PTHR12631">
    <property type="entry name" value="ALPHA-L-IDURONIDASE"/>
    <property type="match status" value="1"/>
</dbReference>
<comment type="caution">
    <text evidence="7">The sequence shown here is derived from an EMBL/GenBank/DDBJ whole genome shotgun (WGS) entry which is preliminary data.</text>
</comment>
<sequence length="313" mass="35277">MMRMMVVLILALAQCETNSDSYDADEERFMTGARALEDHTGAPEERFTTGARASEDHTGAPEERSTAGHARYLQRNTNLALKTLSAPCVLAHLSPEFPDGLAGQDIHRNNKEINKTFTLFLKYNSLKYFQLTHAVKKRKQNVFTALETSVKTGETPELSLNDVEEDKSEVQLKKVSEDVQVIVNARETAGHLQHFWRSTGLCPPSPHTSARPFLLSQDETLNLALIGTLPHGAVAQVRVHWLLDLVQGSLENGFPRYDFSQLDSLLDHLHNYHLRPGLELMGNPGNLFTDMENHTQVIWWRDLVAHTARRYIG</sequence>
<feature type="non-terminal residue" evidence="7">
    <location>
        <position position="313"/>
    </location>
</feature>
<dbReference type="AlphaFoldDB" id="A0AAW0XEP1"/>
<evidence type="ECO:0000259" key="6">
    <source>
        <dbReference type="Pfam" id="PF01229"/>
    </source>
</evidence>
<dbReference type="SUPFAM" id="SSF51445">
    <property type="entry name" value="(Trans)glycosidases"/>
    <property type="match status" value="1"/>
</dbReference>
<evidence type="ECO:0000256" key="3">
    <source>
        <dbReference type="ARBA" id="ARBA00023295"/>
    </source>
</evidence>
<comment type="similarity">
    <text evidence="1">Belongs to the glycosyl hydrolase 39 family.</text>
</comment>
<dbReference type="Proteomes" id="UP001445076">
    <property type="component" value="Unassembled WGS sequence"/>
</dbReference>
<feature type="domain" description="Glycosyl hydrolases family 39 N-terminal catalytic" evidence="6">
    <location>
        <begin position="180"/>
        <end position="313"/>
    </location>
</feature>
<dbReference type="PANTHER" id="PTHR12631:SF8">
    <property type="entry name" value="ALPHA-L-IDURONIDASE"/>
    <property type="match status" value="1"/>
</dbReference>
<evidence type="ECO:0000256" key="4">
    <source>
        <dbReference type="SAM" id="MobiDB-lite"/>
    </source>
</evidence>
<evidence type="ECO:0000256" key="5">
    <source>
        <dbReference type="SAM" id="SignalP"/>
    </source>
</evidence>
<dbReference type="Gene3D" id="3.20.20.80">
    <property type="entry name" value="Glycosidases"/>
    <property type="match status" value="1"/>
</dbReference>
<keyword evidence="3" id="KW-0326">Glycosidase</keyword>
<keyword evidence="5" id="KW-0732">Signal</keyword>
<dbReference type="InterPro" id="IPR051923">
    <property type="entry name" value="Glycosyl_Hydrolase_39"/>
</dbReference>
<keyword evidence="8" id="KW-1185">Reference proteome</keyword>
<accession>A0AAW0XEP1</accession>
<dbReference type="InterPro" id="IPR049166">
    <property type="entry name" value="GH39_cat"/>
</dbReference>
<feature type="signal peptide" evidence="5">
    <location>
        <begin position="1"/>
        <end position="19"/>
    </location>
</feature>
<gene>
    <name evidence="7" type="ORF">OTU49_004116</name>
</gene>
<dbReference type="Pfam" id="PF01229">
    <property type="entry name" value="Glyco_hydro_39"/>
    <property type="match status" value="1"/>
</dbReference>
<dbReference type="EMBL" id="JARKIK010000040">
    <property type="protein sequence ID" value="KAK8738226.1"/>
    <property type="molecule type" value="Genomic_DNA"/>
</dbReference>
<evidence type="ECO:0000313" key="7">
    <source>
        <dbReference type="EMBL" id="KAK8738226.1"/>
    </source>
</evidence>
<evidence type="ECO:0000313" key="8">
    <source>
        <dbReference type="Proteomes" id="UP001445076"/>
    </source>
</evidence>
<protein>
    <recommendedName>
        <fullName evidence="6">Glycosyl hydrolases family 39 N-terminal catalytic domain-containing protein</fullName>
    </recommendedName>
</protein>